<gene>
    <name evidence="7" type="ORF">K1718_24305</name>
</gene>
<reference evidence="7 8" key="1">
    <citation type="submission" date="2023-03" db="EMBL/GenBank/DDBJ databases">
        <title>Roseibium porphyridii sp. nov. and Roseibium rhodosorbium sp. nov. isolated from marine algae, Porphyridium cruentum and Rhodosorus marinus, respectively.</title>
        <authorList>
            <person name="Lee M.W."/>
            <person name="Choi B.J."/>
            <person name="Lee J.K."/>
            <person name="Choi D.G."/>
            <person name="Baek J.H."/>
            <person name="Bayburt H."/>
            <person name="Kim J.M."/>
            <person name="Han D.M."/>
            <person name="Kim K.H."/>
            <person name="Jeon C.O."/>
        </authorList>
    </citation>
    <scope>NUCLEOTIDE SEQUENCE [LARGE SCALE GENOMIC DNA]</scope>
    <source>
        <strain evidence="7 8">KMA01</strain>
    </source>
</reference>
<dbReference type="SMART" id="SM00704">
    <property type="entry name" value="ZnF_CDGSH"/>
    <property type="match status" value="2"/>
</dbReference>
<evidence type="ECO:0000313" key="7">
    <source>
        <dbReference type="EMBL" id="WFE89242.1"/>
    </source>
</evidence>
<keyword evidence="8" id="KW-1185">Reference proteome</keyword>
<keyword evidence="5" id="KW-0812">Transmembrane</keyword>
<name>A0ABY8F192_9HYPH</name>
<dbReference type="InterPro" id="IPR018967">
    <property type="entry name" value="FeS-contain_CDGSH-typ"/>
</dbReference>
<keyword evidence="5" id="KW-0472">Membrane</keyword>
<evidence type="ECO:0000256" key="3">
    <source>
        <dbReference type="ARBA" id="ARBA00023004"/>
    </source>
</evidence>
<evidence type="ECO:0000313" key="8">
    <source>
        <dbReference type="Proteomes" id="UP001209803"/>
    </source>
</evidence>
<dbReference type="RefSeq" id="WP_265680534.1">
    <property type="nucleotide sequence ID" value="NZ_CP120863.1"/>
</dbReference>
<feature type="transmembrane region" description="Helical" evidence="5">
    <location>
        <begin position="42"/>
        <end position="62"/>
    </location>
</feature>
<feature type="transmembrane region" description="Helical" evidence="5">
    <location>
        <begin position="7"/>
        <end position="30"/>
    </location>
</feature>
<dbReference type="Pfam" id="PF06902">
    <property type="entry name" value="Fer4_19"/>
    <property type="match status" value="1"/>
</dbReference>
<keyword evidence="4" id="KW-0411">Iron-sulfur</keyword>
<proteinExistence type="predicted"/>
<dbReference type="Gene3D" id="3.40.5.90">
    <property type="entry name" value="CDGSH iron-sulfur domain, mitoNEET-type"/>
    <property type="match status" value="2"/>
</dbReference>
<feature type="domain" description="Iron-binding zinc finger CDGSH type" evidence="6">
    <location>
        <begin position="175"/>
        <end position="212"/>
    </location>
</feature>
<protein>
    <submittedName>
        <fullName evidence="7">CDGSH iron-sulfur domain-containing protein</fullName>
    </submittedName>
</protein>
<dbReference type="Proteomes" id="UP001209803">
    <property type="component" value="Chromosome"/>
</dbReference>
<dbReference type="PANTHER" id="PTHR46491:SF3">
    <property type="entry name" value="CDGSH IRON-SULFUR DOMAIN-CONTAINING PROTEIN 3, MITOCHONDRIAL"/>
    <property type="match status" value="1"/>
</dbReference>
<keyword evidence="5" id="KW-1133">Transmembrane helix</keyword>
<dbReference type="Pfam" id="PF09360">
    <property type="entry name" value="zf-CDGSH"/>
    <property type="match status" value="2"/>
</dbReference>
<keyword evidence="2" id="KW-0479">Metal-binding</keyword>
<keyword evidence="3" id="KW-0408">Iron</keyword>
<dbReference type="InterPro" id="IPR042216">
    <property type="entry name" value="MitoNEET_CISD"/>
</dbReference>
<evidence type="ECO:0000256" key="1">
    <source>
        <dbReference type="ARBA" id="ARBA00022714"/>
    </source>
</evidence>
<evidence type="ECO:0000256" key="2">
    <source>
        <dbReference type="ARBA" id="ARBA00022723"/>
    </source>
</evidence>
<dbReference type="InterPro" id="IPR052950">
    <property type="entry name" value="CISD"/>
</dbReference>
<dbReference type="PANTHER" id="PTHR46491">
    <property type="entry name" value="CDGSH IRON SULFUR DOMAIN PROTEIN HOMOLOG"/>
    <property type="match status" value="1"/>
</dbReference>
<dbReference type="InterPro" id="IPR010693">
    <property type="entry name" value="Divergent_4Fe-4S_mono-cluster"/>
</dbReference>
<feature type="domain" description="Iron-binding zinc finger CDGSH type" evidence="6">
    <location>
        <begin position="318"/>
        <end position="357"/>
    </location>
</feature>
<evidence type="ECO:0000259" key="6">
    <source>
        <dbReference type="SMART" id="SM00704"/>
    </source>
</evidence>
<sequence>MKTRVHAIAGGIGFLMILLFWTSTAFTELFTSHETVATVKALILRGMFILIPAMVIAGGSGMTLGKNRTDALANAKKKRMPVIAANGLLILLSAAWFLAGKAAAGEFDTVFYFVQVVELCAGAANLTMMGLNIRDGLTMTGRIGRFNASNAGSQHPSIEERPSGPLVAKNIPRFTGTNGEKLDVQPVMALCRCGHSKNKPYCDGSHNDIGFSSEPAPERTPDELRVFKGKQLDVHYNRLLCSHAGGCGKRLKAVFDTTRDPWIAPDKATPDQIRDTVKACPSGALSWSEPGGTAMHICGDAPEIAIEHNGPFRVTRIQLASGVKAEGASEDKYVLCRCGASNNKPFCDGSHSEIGWTEQSA</sequence>
<accession>A0ABY8F192</accession>
<organism evidence="7 8">
    <name type="scientific">Roseibium porphyridii</name>
    <dbReference type="NCBI Taxonomy" id="2866279"/>
    <lineage>
        <taxon>Bacteria</taxon>
        <taxon>Pseudomonadati</taxon>
        <taxon>Pseudomonadota</taxon>
        <taxon>Alphaproteobacteria</taxon>
        <taxon>Hyphomicrobiales</taxon>
        <taxon>Stappiaceae</taxon>
        <taxon>Roseibium</taxon>
    </lineage>
</organism>
<keyword evidence="1" id="KW-0001">2Fe-2S</keyword>
<feature type="transmembrane region" description="Helical" evidence="5">
    <location>
        <begin position="110"/>
        <end position="133"/>
    </location>
</feature>
<evidence type="ECO:0000256" key="5">
    <source>
        <dbReference type="SAM" id="Phobius"/>
    </source>
</evidence>
<feature type="transmembrane region" description="Helical" evidence="5">
    <location>
        <begin position="83"/>
        <end position="104"/>
    </location>
</feature>
<evidence type="ECO:0000256" key="4">
    <source>
        <dbReference type="ARBA" id="ARBA00023014"/>
    </source>
</evidence>
<dbReference type="EMBL" id="CP120863">
    <property type="protein sequence ID" value="WFE89242.1"/>
    <property type="molecule type" value="Genomic_DNA"/>
</dbReference>